<comment type="pathway">
    <text evidence="3">Protein modification; protein ubiquitination.</text>
</comment>
<dbReference type="UniPathway" id="UPA00143"/>
<sequence length="364" mass="40966">ATGESGAGGTDPFSGSPRGAWAPNNHCTKMKCDFNCNHVCSGLLPLRPDAPKTRPEDSYISDYEEGFCKDCAKEYQKLLHNNELQNRSPRNTDFKSDGKPVHNKENKKVLWRHGANASEMDALETSRFNEDSGYSSLLGSQYSDTTEYEDSILLAGNICNTPKHCLIQNQNQLQFPKKNLQPALHFEELVCSTLKKSGKRNLKSWATVEKMISKGNFGLRNLIGRKMGLDRVDILGELFHRELRHLLANILRHLDEMALINVAKVSTTWKKILQDDKWAFQVYNKAAKNISIAKTLKNTESLKVCHCCGSPAVYDSYLQRATCKRVSCGFDFCTKCLCSYHSSKDCLSGPLPGTKKSKQNLRRF</sequence>
<evidence type="ECO:0000313" key="16">
    <source>
        <dbReference type="Ensembl" id="ENSSPUP00000018839.1"/>
    </source>
</evidence>
<keyword evidence="12" id="KW-0131">Cell cycle</keyword>
<dbReference type="GO" id="GO:0007088">
    <property type="term" value="P:regulation of mitotic nuclear division"/>
    <property type="evidence" value="ECO:0007669"/>
    <property type="project" value="InterPro"/>
</dbReference>
<feature type="region of interest" description="Disordered" evidence="14">
    <location>
        <begin position="82"/>
        <end position="102"/>
    </location>
</feature>
<feature type="compositionally biased region" description="Basic and acidic residues" evidence="14">
    <location>
        <begin position="90"/>
        <end position="102"/>
    </location>
</feature>
<dbReference type="InterPro" id="IPR044064">
    <property type="entry name" value="ZF_ZBR"/>
</dbReference>
<dbReference type="PANTHER" id="PTHR15493:SF8">
    <property type="entry name" value="F-BOX ONLY PROTEIN 5"/>
    <property type="match status" value="1"/>
</dbReference>
<comment type="subcellular location">
    <subcellularLocation>
        <location evidence="2">Cytoplasm</location>
    </subcellularLocation>
    <subcellularLocation>
        <location evidence="1">Nucleus</location>
    </subcellularLocation>
</comment>
<dbReference type="Pfam" id="PF00646">
    <property type="entry name" value="F-box"/>
    <property type="match status" value="1"/>
</dbReference>
<evidence type="ECO:0000256" key="9">
    <source>
        <dbReference type="ARBA" id="ARBA00022786"/>
    </source>
</evidence>
<dbReference type="Gene3D" id="2.20.25.20">
    <property type="match status" value="1"/>
</dbReference>
<keyword evidence="17" id="KW-1185">Reference proteome</keyword>
<evidence type="ECO:0000256" key="7">
    <source>
        <dbReference type="ARBA" id="ARBA00022771"/>
    </source>
</evidence>
<proteinExistence type="predicted"/>
<dbReference type="GO" id="GO:0008270">
    <property type="term" value="F:zinc ion binding"/>
    <property type="evidence" value="ECO:0007669"/>
    <property type="project" value="UniProtKB-KW"/>
</dbReference>
<evidence type="ECO:0000256" key="3">
    <source>
        <dbReference type="ARBA" id="ARBA00004906"/>
    </source>
</evidence>
<gene>
    <name evidence="16" type="primary">FBXO5</name>
</gene>
<keyword evidence="5" id="KW-0132">Cell division</keyword>
<dbReference type="Proteomes" id="UP000694392">
    <property type="component" value="Unplaced"/>
</dbReference>
<dbReference type="GO" id="GO:0045835">
    <property type="term" value="P:negative regulation of meiotic nuclear division"/>
    <property type="evidence" value="ECO:0007669"/>
    <property type="project" value="InterPro"/>
</dbReference>
<dbReference type="PANTHER" id="PTHR15493">
    <property type="entry name" value="F-BOX ONLY PROTEIN 5 AND 43"/>
    <property type="match status" value="1"/>
</dbReference>
<evidence type="ECO:0000259" key="15">
    <source>
        <dbReference type="PROSITE" id="PS51872"/>
    </source>
</evidence>
<dbReference type="InterPro" id="IPR001810">
    <property type="entry name" value="F-box_dom"/>
</dbReference>
<dbReference type="Ensembl" id="ENSSPUT00000020066.1">
    <property type="protein sequence ID" value="ENSSPUP00000018839.1"/>
    <property type="gene ID" value="ENSSPUG00000014516.1"/>
</dbReference>
<evidence type="ECO:0000256" key="12">
    <source>
        <dbReference type="ARBA" id="ARBA00023306"/>
    </source>
</evidence>
<dbReference type="GeneTree" id="ENSGT00530000063692"/>
<dbReference type="FunFam" id="2.20.25.20:FF:000006">
    <property type="entry name" value="F-box only protein 5"/>
    <property type="match status" value="1"/>
</dbReference>
<protein>
    <submittedName>
        <fullName evidence="16">F-box protein 5</fullName>
    </submittedName>
</protein>
<keyword evidence="9" id="KW-0833">Ubl conjugation pathway</keyword>
<evidence type="ECO:0000256" key="1">
    <source>
        <dbReference type="ARBA" id="ARBA00004123"/>
    </source>
</evidence>
<evidence type="ECO:0000256" key="4">
    <source>
        <dbReference type="ARBA" id="ARBA00022490"/>
    </source>
</evidence>
<evidence type="ECO:0000256" key="13">
    <source>
        <dbReference type="PROSITE-ProRule" id="PRU01220"/>
    </source>
</evidence>
<dbReference type="GO" id="GO:0005634">
    <property type="term" value="C:nucleus"/>
    <property type="evidence" value="ECO:0007669"/>
    <property type="project" value="UniProtKB-SubCell"/>
</dbReference>
<evidence type="ECO:0000256" key="2">
    <source>
        <dbReference type="ARBA" id="ARBA00004496"/>
    </source>
</evidence>
<evidence type="ECO:0000256" key="8">
    <source>
        <dbReference type="ARBA" id="ARBA00022776"/>
    </source>
</evidence>
<dbReference type="GO" id="GO:0051301">
    <property type="term" value="P:cell division"/>
    <property type="evidence" value="ECO:0007669"/>
    <property type="project" value="UniProtKB-KW"/>
</dbReference>
<dbReference type="PROSITE" id="PS51872">
    <property type="entry name" value="ZF_ZBR"/>
    <property type="match status" value="1"/>
</dbReference>
<evidence type="ECO:0000256" key="10">
    <source>
        <dbReference type="ARBA" id="ARBA00022833"/>
    </source>
</evidence>
<accession>A0A8D0HCE4</accession>
<reference evidence="16" key="2">
    <citation type="submission" date="2025-09" db="UniProtKB">
        <authorList>
            <consortium name="Ensembl"/>
        </authorList>
    </citation>
    <scope>IDENTIFICATION</scope>
</reference>
<dbReference type="AlphaFoldDB" id="A0A8D0HCE4"/>
<keyword evidence="7 13" id="KW-0863">Zinc-finger</keyword>
<evidence type="ECO:0000256" key="6">
    <source>
        <dbReference type="ARBA" id="ARBA00022723"/>
    </source>
</evidence>
<evidence type="ECO:0000256" key="5">
    <source>
        <dbReference type="ARBA" id="ARBA00022618"/>
    </source>
</evidence>
<name>A0A8D0HCE4_SPHPU</name>
<keyword evidence="11" id="KW-0539">Nucleus</keyword>
<dbReference type="Pfam" id="PF22191">
    <property type="entry name" value="IBR_1"/>
    <property type="match status" value="1"/>
</dbReference>
<dbReference type="GO" id="GO:0005737">
    <property type="term" value="C:cytoplasm"/>
    <property type="evidence" value="ECO:0007669"/>
    <property type="project" value="UniProtKB-SubCell"/>
</dbReference>
<reference evidence="16" key="1">
    <citation type="submission" date="2025-08" db="UniProtKB">
        <authorList>
            <consortium name="Ensembl"/>
        </authorList>
    </citation>
    <scope>IDENTIFICATION</scope>
</reference>
<evidence type="ECO:0000256" key="11">
    <source>
        <dbReference type="ARBA" id="ARBA00023242"/>
    </source>
</evidence>
<keyword evidence="6" id="KW-0479">Metal-binding</keyword>
<feature type="domain" description="ZBR-type" evidence="15">
    <location>
        <begin position="301"/>
        <end position="349"/>
    </location>
</feature>
<keyword evidence="4" id="KW-0963">Cytoplasm</keyword>
<keyword evidence="10" id="KW-0862">Zinc</keyword>
<feature type="region of interest" description="Disordered" evidence="14">
    <location>
        <begin position="1"/>
        <end position="20"/>
    </location>
</feature>
<dbReference type="InterPro" id="IPR047147">
    <property type="entry name" value="FBX5_43"/>
</dbReference>
<evidence type="ECO:0000313" key="17">
    <source>
        <dbReference type="Proteomes" id="UP000694392"/>
    </source>
</evidence>
<dbReference type="GO" id="GO:0016567">
    <property type="term" value="P:protein ubiquitination"/>
    <property type="evidence" value="ECO:0007669"/>
    <property type="project" value="UniProtKB-UniPathway"/>
</dbReference>
<dbReference type="CDD" id="cd20364">
    <property type="entry name" value="BRcat_RBR_FBXO5"/>
    <property type="match status" value="1"/>
</dbReference>
<organism evidence="16 17">
    <name type="scientific">Sphenodon punctatus</name>
    <name type="common">Tuatara</name>
    <name type="synonym">Hatteria punctata</name>
    <dbReference type="NCBI Taxonomy" id="8508"/>
    <lineage>
        <taxon>Eukaryota</taxon>
        <taxon>Metazoa</taxon>
        <taxon>Chordata</taxon>
        <taxon>Craniata</taxon>
        <taxon>Vertebrata</taxon>
        <taxon>Euteleostomi</taxon>
        <taxon>Lepidosauria</taxon>
        <taxon>Sphenodontia</taxon>
        <taxon>Sphenodontidae</taxon>
        <taxon>Sphenodon</taxon>
    </lineage>
</organism>
<evidence type="ECO:0000256" key="14">
    <source>
        <dbReference type="SAM" id="MobiDB-lite"/>
    </source>
</evidence>
<keyword evidence="8" id="KW-0498">Mitosis</keyword>
<dbReference type="CDD" id="cd22170">
    <property type="entry name" value="F-box_FBXO5"/>
    <property type="match status" value="1"/>
</dbReference>